<accession>A0A1Y0IPA0</accession>
<feature type="transmembrane region" description="Helical" evidence="1">
    <location>
        <begin position="47"/>
        <end position="66"/>
    </location>
</feature>
<keyword evidence="1" id="KW-1133">Transmembrane helix</keyword>
<dbReference type="Proteomes" id="UP000195437">
    <property type="component" value="Chromosome"/>
</dbReference>
<gene>
    <name evidence="2" type="ORF">CBW65_13030</name>
</gene>
<evidence type="ECO:0000256" key="1">
    <source>
        <dbReference type="SAM" id="Phobius"/>
    </source>
</evidence>
<dbReference type="KEGG" id="tum:CBW65_13030"/>
<dbReference type="AlphaFoldDB" id="A0A1Y0IPA0"/>
<protein>
    <recommendedName>
        <fullName evidence="4">Yip1 domain-containing protein</fullName>
    </recommendedName>
</protein>
<keyword evidence="1" id="KW-0812">Transmembrane</keyword>
<dbReference type="EMBL" id="CP021434">
    <property type="protein sequence ID" value="ARU61849.1"/>
    <property type="molecule type" value="Genomic_DNA"/>
</dbReference>
<feature type="transmembrane region" description="Helical" evidence="1">
    <location>
        <begin position="241"/>
        <end position="269"/>
    </location>
</feature>
<evidence type="ECO:0000313" key="2">
    <source>
        <dbReference type="EMBL" id="ARU61849.1"/>
    </source>
</evidence>
<organism evidence="2 3">
    <name type="scientific">Tumebacillus avium</name>
    <dbReference type="NCBI Taxonomy" id="1903704"/>
    <lineage>
        <taxon>Bacteria</taxon>
        <taxon>Bacillati</taxon>
        <taxon>Bacillota</taxon>
        <taxon>Bacilli</taxon>
        <taxon>Bacillales</taxon>
        <taxon>Alicyclobacillaceae</taxon>
        <taxon>Tumebacillus</taxon>
    </lineage>
</organism>
<evidence type="ECO:0000313" key="3">
    <source>
        <dbReference type="Proteomes" id="UP000195437"/>
    </source>
</evidence>
<feature type="transmembrane region" description="Helical" evidence="1">
    <location>
        <begin position="193"/>
        <end position="220"/>
    </location>
</feature>
<reference evidence="3" key="1">
    <citation type="submission" date="2017-05" db="EMBL/GenBank/DDBJ databases">
        <authorList>
            <person name="Sung H."/>
        </authorList>
    </citation>
    <scope>NUCLEOTIDE SEQUENCE [LARGE SCALE GENOMIC DNA]</scope>
    <source>
        <strain evidence="3">AR23208</strain>
    </source>
</reference>
<feature type="transmembrane region" description="Helical" evidence="1">
    <location>
        <begin position="150"/>
        <end position="170"/>
    </location>
</feature>
<keyword evidence="1" id="KW-0472">Membrane</keyword>
<proteinExistence type="predicted"/>
<evidence type="ECO:0008006" key="4">
    <source>
        <dbReference type="Google" id="ProtNLM"/>
    </source>
</evidence>
<name>A0A1Y0IPA0_9BACL</name>
<sequence>MHFIFWNFGKVDSSLLRNLFSILFRPQKTVDRLLEERKFGQSWGATWFLIGINLLVMVLLGVWLTGEISDLSELIDPSGEGIVDASAIALIWGVGGIISLISIVLSFILSRFFFKWLVVLGIRMVASREYPTDPAERREKGRLVELIQPYTMWIYVVASLVSVLFLPLVFDMSSIVEMIEMAEMGGDPGTDSVMMFVGLFIWGGIVQLISLGLFIYMIIVRVFALKKIYNISAAKAFFGPFITYMIVYVVFFILYILFVATVAMIPALIDPSMV</sequence>
<keyword evidence="3" id="KW-1185">Reference proteome</keyword>
<feature type="transmembrane region" description="Helical" evidence="1">
    <location>
        <begin position="86"/>
        <end position="114"/>
    </location>
</feature>